<name>A0A815WUL9_9BILA</name>
<proteinExistence type="predicted"/>
<gene>
    <name evidence="2" type="ORF">JYZ213_LOCUS46480</name>
</gene>
<evidence type="ECO:0000313" key="3">
    <source>
        <dbReference type="Proteomes" id="UP000663845"/>
    </source>
</evidence>
<dbReference type="SUPFAM" id="SSF46966">
    <property type="entry name" value="Spectrin repeat"/>
    <property type="match status" value="1"/>
</dbReference>
<dbReference type="Proteomes" id="UP000663845">
    <property type="component" value="Unassembled WGS sequence"/>
</dbReference>
<protein>
    <recommendedName>
        <fullName evidence="1">Nesprin-1 spectrin repeats region domain-containing protein</fullName>
    </recommendedName>
</protein>
<dbReference type="Pfam" id="PF25034">
    <property type="entry name" value="Spectrin_SYNE1"/>
    <property type="match status" value="1"/>
</dbReference>
<evidence type="ECO:0000259" key="1">
    <source>
        <dbReference type="Pfam" id="PF25034"/>
    </source>
</evidence>
<feature type="non-terminal residue" evidence="2">
    <location>
        <position position="1"/>
    </location>
</feature>
<feature type="domain" description="Nesprin-1 spectrin repeats region" evidence="1">
    <location>
        <begin position="3"/>
        <end position="122"/>
    </location>
</feature>
<sequence length="123" mass="14832">MKFLNKKQGDFHQTEQLFNEYKRKIYDEKLVITIESLATELLHKAQNYSQLGKKDERIAKEFHAYCENIRKILKSAVVDLKTKEHILQETLDNWKIYQNSYDQLKKWLTEGEQILQRSLEEKL</sequence>
<reference evidence="2" key="1">
    <citation type="submission" date="2021-02" db="EMBL/GenBank/DDBJ databases">
        <authorList>
            <person name="Nowell W R."/>
        </authorList>
    </citation>
    <scope>NUCLEOTIDE SEQUENCE</scope>
</reference>
<dbReference type="EMBL" id="CAJNOG010005738">
    <property type="protein sequence ID" value="CAF1553927.1"/>
    <property type="molecule type" value="Genomic_DNA"/>
</dbReference>
<dbReference type="InterPro" id="IPR057057">
    <property type="entry name" value="Spectrin_SYNE1"/>
</dbReference>
<comment type="caution">
    <text evidence="2">The sequence shown here is derived from an EMBL/GenBank/DDBJ whole genome shotgun (WGS) entry which is preliminary data.</text>
</comment>
<evidence type="ECO:0000313" key="2">
    <source>
        <dbReference type="EMBL" id="CAF1553927.1"/>
    </source>
</evidence>
<organism evidence="2 3">
    <name type="scientific">Adineta steineri</name>
    <dbReference type="NCBI Taxonomy" id="433720"/>
    <lineage>
        <taxon>Eukaryota</taxon>
        <taxon>Metazoa</taxon>
        <taxon>Spiralia</taxon>
        <taxon>Gnathifera</taxon>
        <taxon>Rotifera</taxon>
        <taxon>Eurotatoria</taxon>
        <taxon>Bdelloidea</taxon>
        <taxon>Adinetida</taxon>
        <taxon>Adinetidae</taxon>
        <taxon>Adineta</taxon>
    </lineage>
</organism>
<dbReference type="AlphaFoldDB" id="A0A815WUL9"/>
<accession>A0A815WUL9</accession>